<dbReference type="InterPro" id="IPR032708">
    <property type="entry name" value="McjB_C"/>
</dbReference>
<feature type="domain" description="Microcin J25-processing protein McjB C-terminal" evidence="2">
    <location>
        <begin position="196"/>
        <end position="290"/>
    </location>
</feature>
<dbReference type="Proteomes" id="UP000287388">
    <property type="component" value="Chromosome"/>
</dbReference>
<dbReference type="Pfam" id="PF13471">
    <property type="entry name" value="Transglut_core3"/>
    <property type="match status" value="1"/>
</dbReference>
<name>A0A410NT25_BREDI</name>
<accession>A0A410NT25</accession>
<evidence type="ECO:0000256" key="1">
    <source>
        <dbReference type="SAM" id="MobiDB-lite"/>
    </source>
</evidence>
<dbReference type="NCBIfam" id="NF033537">
    <property type="entry name" value="lasso_biosyn_B2"/>
    <property type="match status" value="1"/>
</dbReference>
<sequence length="292" mass="31738">MAALRDPGLSWRLPHTRRDCDANPTTDPHPPRPCARSDPPRSRGQLGRTRRHAQQDARLTGRPGGRSGVRPDPSESLSMSTPSALAPHIHLARCHDDLVVLDTRADDYALMVDAGALVRIGVPPGQIEAEPDILQELRAAGLLTDAPSASRQPLPGLSGEITAHPGPLSRGLLLRAAINSLVASAVFARTPFPGLISLSAERRTTTRSTSDEEIARAVGAFQIVHPWIPFEGDCLQRGFRLHHHLHRSGIPARWVFGVRTWPFLAHCWVQVGDRVVGDTVERVGTFTPILAV</sequence>
<proteinExistence type="predicted"/>
<evidence type="ECO:0000313" key="3">
    <source>
        <dbReference type="EMBL" id="QAT13087.1"/>
    </source>
</evidence>
<evidence type="ECO:0000313" key="4">
    <source>
        <dbReference type="Proteomes" id="UP000287388"/>
    </source>
</evidence>
<dbReference type="KEGG" id="bdm:EQG53_01225"/>
<dbReference type="EMBL" id="CP035093">
    <property type="protein sequence ID" value="QAT13087.1"/>
    <property type="molecule type" value="Genomic_DNA"/>
</dbReference>
<evidence type="ECO:0000259" key="2">
    <source>
        <dbReference type="Pfam" id="PF13471"/>
    </source>
</evidence>
<organism evidence="3 4">
    <name type="scientific">Brevundimonas diminuta</name>
    <name type="common">Pseudomonas diminuta</name>
    <dbReference type="NCBI Taxonomy" id="293"/>
    <lineage>
        <taxon>Bacteria</taxon>
        <taxon>Pseudomonadati</taxon>
        <taxon>Pseudomonadota</taxon>
        <taxon>Alphaproteobacteria</taxon>
        <taxon>Caulobacterales</taxon>
        <taxon>Caulobacteraceae</taxon>
        <taxon>Brevundimonas</taxon>
    </lineage>
</organism>
<gene>
    <name evidence="3" type="ORF">EQG53_01225</name>
</gene>
<dbReference type="InterPro" id="IPR053521">
    <property type="entry name" value="McjB-like"/>
</dbReference>
<feature type="region of interest" description="Disordered" evidence="1">
    <location>
        <begin position="1"/>
        <end position="82"/>
    </location>
</feature>
<reference evidence="3 4" key="1">
    <citation type="submission" date="2019-01" db="EMBL/GenBank/DDBJ databases">
        <title>Brevundimonas diminuta Genome sequencing and assembly.</title>
        <authorList>
            <person name="Chen H."/>
        </authorList>
    </citation>
    <scope>NUCLEOTIDE SEQUENCE [LARGE SCALE GENOMIC DNA]</scope>
    <source>
        <strain evidence="4">ATCC(B) 19146</strain>
    </source>
</reference>
<protein>
    <submittedName>
        <fullName evidence="3">Lasso peptide biosynthesis B2 protein</fullName>
    </submittedName>
</protein>
<dbReference type="AlphaFoldDB" id="A0A410NT25"/>